<accession>A0A840L3Z5</accession>
<dbReference type="Proteomes" id="UP000562027">
    <property type="component" value="Unassembled WGS sequence"/>
</dbReference>
<proteinExistence type="predicted"/>
<dbReference type="Pfam" id="PF13163">
    <property type="entry name" value="DUF3999"/>
    <property type="match status" value="1"/>
</dbReference>
<feature type="chain" id="PRO_5032327163" description="DUF3999 domain-containing protein" evidence="3">
    <location>
        <begin position="21"/>
        <end position="496"/>
    </location>
</feature>
<dbReference type="EMBL" id="JACHLP010000002">
    <property type="protein sequence ID" value="MBB4842521.1"/>
    <property type="molecule type" value="Genomic_DNA"/>
</dbReference>
<protein>
    <recommendedName>
        <fullName evidence="6">DUF3999 domain-containing protein</fullName>
    </recommendedName>
</protein>
<keyword evidence="5" id="KW-1185">Reference proteome</keyword>
<dbReference type="InterPro" id="IPR025060">
    <property type="entry name" value="DUF3999"/>
</dbReference>
<evidence type="ECO:0000256" key="3">
    <source>
        <dbReference type="SAM" id="SignalP"/>
    </source>
</evidence>
<evidence type="ECO:0000313" key="4">
    <source>
        <dbReference type="EMBL" id="MBB4842521.1"/>
    </source>
</evidence>
<evidence type="ECO:0000313" key="5">
    <source>
        <dbReference type="Proteomes" id="UP000562027"/>
    </source>
</evidence>
<dbReference type="AlphaFoldDB" id="A0A840L3Z5"/>
<sequence>MRRWLTLGFLAALPAFPAFAHEVPVLLQGHGPYYRLDLPLSIYQGLSDPGLSDLRLRNAAGRDMPFAWLDPWLEADLESAKINHYVLPQFSVPRQPKSAADGLGLRVGKDGRLSLLALGEPASAGPDLIFDASRVRGEFLQATFELAPGMQGLFTYQLEGSEDLKTWQPLAGDEQLARLRSGEGQAQIERLQLDLQGRKARYLRLRWLEPANSPRLQSLSIAAVQSAQALPALQWTAPIAPSSCGPQSCDYPLPGPLPLHALRIELLEPNVLAPVTLSGLRAGYTIRPTSRGHSRNPLYALRHKEPQSWSVPEQEQGLASSIAYRIQQGAAETRSPDLVLDGSAFQTLRLRSDSGPIAQLGARPPLLRVGSQTRSLLLLASGPGPYALSWQRPPLAAEAAAAPGGGPLTLAALLPGEAGAGPATLRTAGQASLDWAQRQMNPSKPAVSAPKPPDPQAAARPQRGWLWAALGLAVLVLGGMVGSLLRSMGKEKAEQA</sequence>
<gene>
    <name evidence="4" type="ORF">HNP55_001036</name>
</gene>
<dbReference type="RefSeq" id="WP_184296910.1">
    <property type="nucleotide sequence ID" value="NZ_JACHLP010000002.1"/>
</dbReference>
<evidence type="ECO:0000256" key="1">
    <source>
        <dbReference type="SAM" id="MobiDB-lite"/>
    </source>
</evidence>
<evidence type="ECO:0000256" key="2">
    <source>
        <dbReference type="SAM" id="Phobius"/>
    </source>
</evidence>
<feature type="transmembrane region" description="Helical" evidence="2">
    <location>
        <begin position="465"/>
        <end position="485"/>
    </location>
</feature>
<name>A0A840L3Z5_9BURK</name>
<comment type="caution">
    <text evidence="4">The sequence shown here is derived from an EMBL/GenBank/DDBJ whole genome shotgun (WGS) entry which is preliminary data.</text>
</comment>
<keyword evidence="3" id="KW-0732">Signal</keyword>
<keyword evidence="2" id="KW-1133">Transmembrane helix</keyword>
<feature type="signal peptide" evidence="3">
    <location>
        <begin position="1"/>
        <end position="20"/>
    </location>
</feature>
<reference evidence="4 5" key="1">
    <citation type="submission" date="2020-08" db="EMBL/GenBank/DDBJ databases">
        <title>Functional genomics of gut bacteria from endangered species of beetles.</title>
        <authorList>
            <person name="Carlos-Shanley C."/>
        </authorList>
    </citation>
    <scope>NUCLEOTIDE SEQUENCE [LARGE SCALE GENOMIC DNA]</scope>
    <source>
        <strain evidence="4 5">S00239</strain>
    </source>
</reference>
<keyword evidence="2" id="KW-0472">Membrane</keyword>
<evidence type="ECO:0008006" key="6">
    <source>
        <dbReference type="Google" id="ProtNLM"/>
    </source>
</evidence>
<organism evidence="4 5">
    <name type="scientific">Roseateles oligotrophus</name>
    <dbReference type="NCBI Taxonomy" id="1769250"/>
    <lineage>
        <taxon>Bacteria</taxon>
        <taxon>Pseudomonadati</taxon>
        <taxon>Pseudomonadota</taxon>
        <taxon>Betaproteobacteria</taxon>
        <taxon>Burkholderiales</taxon>
        <taxon>Sphaerotilaceae</taxon>
        <taxon>Roseateles</taxon>
    </lineage>
</organism>
<feature type="region of interest" description="Disordered" evidence="1">
    <location>
        <begin position="439"/>
        <end position="460"/>
    </location>
</feature>
<keyword evidence="2" id="KW-0812">Transmembrane</keyword>